<evidence type="ECO:0000256" key="2">
    <source>
        <dbReference type="ARBA" id="ARBA00008163"/>
    </source>
</evidence>
<proteinExistence type="inferred from homology"/>
<evidence type="ECO:0000313" key="10">
    <source>
        <dbReference type="Proteomes" id="UP000440694"/>
    </source>
</evidence>
<dbReference type="InterPro" id="IPR005017">
    <property type="entry name" value="OMPP1/FadL/TodX"/>
</dbReference>
<evidence type="ECO:0000256" key="4">
    <source>
        <dbReference type="ARBA" id="ARBA00022692"/>
    </source>
</evidence>
<dbReference type="PANTHER" id="PTHR35093:SF8">
    <property type="entry name" value="OUTER MEMBRANE PROTEIN NMB0088-RELATED"/>
    <property type="match status" value="1"/>
</dbReference>
<sequence>MLARSAWRGGIAAALTGFVLSAQPACALEGYFQHAYGARHKGLAGAGAADGRDATIAIINPAGLVHAGNELDLAFGLFSPTREMEGSGTLGLTPIGKYESNTLEFFIPNLAAAYRVTGNPYVDVVGVAVWGNGAGTNYRNFDRTASPCANGGTGMYCGGAAGVDLQQTFLTLSLAKNITPDFAVGIGPTLARQQFRAKGLSLFAPVSNSIDAEWGYGISGGVDWHIARHLRFGAAIASRTYMGSFEKYADLLADHGDCDVPAYGQAGIAYDVLANLTLMLDYQHIAYGSVPCVANPATNMLTAPFGAANGPAFGWRDVNAVKLGAEWWYRPDVALRAGYAYNTPLFGSRDVQLDILAPATTQHHLTVGGEWRYDKDWSFEFAGMYAPEATVIGVEIIPGPGHGVAVSSEQYEITLGVKYFYDDAQ</sequence>
<evidence type="ECO:0000256" key="5">
    <source>
        <dbReference type="ARBA" id="ARBA00022729"/>
    </source>
</evidence>
<protein>
    <submittedName>
        <fullName evidence="9">Hydrocarbon degradation protein</fullName>
    </submittedName>
</protein>
<organism evidence="9 10">
    <name type="scientific">Hyphomicrobium album</name>
    <dbReference type="NCBI Taxonomy" id="2665159"/>
    <lineage>
        <taxon>Bacteria</taxon>
        <taxon>Pseudomonadati</taxon>
        <taxon>Pseudomonadota</taxon>
        <taxon>Alphaproteobacteria</taxon>
        <taxon>Hyphomicrobiales</taxon>
        <taxon>Hyphomicrobiaceae</taxon>
        <taxon>Hyphomicrobium</taxon>
    </lineage>
</organism>
<evidence type="ECO:0000256" key="8">
    <source>
        <dbReference type="SAM" id="SignalP"/>
    </source>
</evidence>
<gene>
    <name evidence="9" type="ORF">GIW81_09865</name>
</gene>
<dbReference type="SUPFAM" id="SSF56935">
    <property type="entry name" value="Porins"/>
    <property type="match status" value="1"/>
</dbReference>
<evidence type="ECO:0000256" key="3">
    <source>
        <dbReference type="ARBA" id="ARBA00022452"/>
    </source>
</evidence>
<dbReference type="Proteomes" id="UP000440694">
    <property type="component" value="Unassembled WGS sequence"/>
</dbReference>
<keyword evidence="4" id="KW-0812">Transmembrane</keyword>
<name>A0A6I3KL66_9HYPH</name>
<comment type="caution">
    <text evidence="9">The sequence shown here is derived from an EMBL/GenBank/DDBJ whole genome shotgun (WGS) entry which is preliminary data.</text>
</comment>
<accession>A0A6I3KL66</accession>
<keyword evidence="3" id="KW-1134">Transmembrane beta strand</keyword>
<dbReference type="AlphaFoldDB" id="A0A6I3KL66"/>
<keyword evidence="6" id="KW-0472">Membrane</keyword>
<evidence type="ECO:0000256" key="6">
    <source>
        <dbReference type="ARBA" id="ARBA00023136"/>
    </source>
</evidence>
<comment type="similarity">
    <text evidence="2">Belongs to the OmpP1/FadL family.</text>
</comment>
<dbReference type="GO" id="GO:0015483">
    <property type="term" value="F:long-chain fatty acid transporting porin activity"/>
    <property type="evidence" value="ECO:0007669"/>
    <property type="project" value="TreeGrafter"/>
</dbReference>
<dbReference type="GO" id="GO:0009279">
    <property type="term" value="C:cell outer membrane"/>
    <property type="evidence" value="ECO:0007669"/>
    <property type="project" value="UniProtKB-SubCell"/>
</dbReference>
<feature type="signal peptide" evidence="8">
    <location>
        <begin position="1"/>
        <end position="27"/>
    </location>
</feature>
<reference evidence="9 10" key="1">
    <citation type="submission" date="2019-11" db="EMBL/GenBank/DDBJ databases">
        <title>Identification of a novel strain.</title>
        <authorList>
            <person name="Xu Q."/>
            <person name="Wang G."/>
        </authorList>
    </citation>
    <scope>NUCLEOTIDE SEQUENCE [LARGE SCALE GENOMIC DNA]</scope>
    <source>
        <strain evidence="10">xq</strain>
    </source>
</reference>
<dbReference type="EMBL" id="WMBQ01000001">
    <property type="protein sequence ID" value="MTD94636.1"/>
    <property type="molecule type" value="Genomic_DNA"/>
</dbReference>
<evidence type="ECO:0000313" key="9">
    <source>
        <dbReference type="EMBL" id="MTD94636.1"/>
    </source>
</evidence>
<evidence type="ECO:0000256" key="1">
    <source>
        <dbReference type="ARBA" id="ARBA00004571"/>
    </source>
</evidence>
<dbReference type="PANTHER" id="PTHR35093">
    <property type="entry name" value="OUTER MEMBRANE PROTEIN NMB0088-RELATED"/>
    <property type="match status" value="1"/>
</dbReference>
<dbReference type="Gene3D" id="2.40.160.60">
    <property type="entry name" value="Outer membrane protein transport protein (OMPP1/FadL/TodX)"/>
    <property type="match status" value="1"/>
</dbReference>
<evidence type="ECO:0000256" key="7">
    <source>
        <dbReference type="ARBA" id="ARBA00023237"/>
    </source>
</evidence>
<comment type="subcellular location">
    <subcellularLocation>
        <location evidence="1">Cell outer membrane</location>
        <topology evidence="1">Multi-pass membrane protein</topology>
    </subcellularLocation>
</comment>
<keyword evidence="5 8" id="KW-0732">Signal</keyword>
<keyword evidence="7" id="KW-0998">Cell outer membrane</keyword>
<feature type="chain" id="PRO_5026324273" evidence="8">
    <location>
        <begin position="28"/>
        <end position="425"/>
    </location>
</feature>
<keyword evidence="10" id="KW-1185">Reference proteome</keyword>